<dbReference type="EMBL" id="FWFW01000006">
    <property type="protein sequence ID" value="SLN46750.1"/>
    <property type="molecule type" value="Genomic_DNA"/>
</dbReference>
<sequence length="370" mass="40190">MKTLLTSVTAFALSAGIAWADSPATDMSNMSWDDIVAQAQDEGQVTWYVWYFQDRFRPVVEAFEAEYGIDVIIPEGTGQGNSDKMLAEKGRETGDIDVLAWGLNDFDTIDVTALFQPLNMLPEDDGRVGELLGVDGKGHVLAYWGNQTGIAYDPAHVAQVDLPQTVEDIAAFWGEHPGKFGFNYEKGGSGPSFFQNIIRASTGIDLMDGEVSDERLAVAEAGFDVFTAQADDYVVTASNVDSITRLSDGELWMVPAWEDHLAGLQNSGEVRADIKFYIPEFGMYGGANGVAVPMNAPHPAAAAVFINWLTSADTQTLFNQTFGTAPMHAKADDSAALVSNAQRANQTPWGNQPFRGALEKAFIEQVILER</sequence>
<evidence type="ECO:0008006" key="4">
    <source>
        <dbReference type="Google" id="ProtNLM"/>
    </source>
</evidence>
<accession>A0A1Y5SWL4</accession>
<dbReference type="RefSeq" id="WP_085849409.1">
    <property type="nucleotide sequence ID" value="NZ_FNZV01000005.1"/>
</dbReference>
<dbReference type="PANTHER" id="PTHR42779">
    <property type="entry name" value="PROTEIN YNJB"/>
    <property type="match status" value="1"/>
</dbReference>
<evidence type="ECO:0000313" key="3">
    <source>
        <dbReference type="Proteomes" id="UP000193307"/>
    </source>
</evidence>
<gene>
    <name evidence="2" type="ORF">PAM7971_02283</name>
</gene>
<dbReference type="OrthoDB" id="3239593at2"/>
<dbReference type="Pfam" id="PF13416">
    <property type="entry name" value="SBP_bac_8"/>
    <property type="match status" value="1"/>
</dbReference>
<proteinExistence type="predicted"/>
<evidence type="ECO:0000256" key="1">
    <source>
        <dbReference type="SAM" id="SignalP"/>
    </source>
</evidence>
<dbReference type="AlphaFoldDB" id="A0A1Y5SWL4"/>
<dbReference type="Proteomes" id="UP000193307">
    <property type="component" value="Unassembled WGS sequence"/>
</dbReference>
<dbReference type="STRING" id="658057.SAMN04488032_10542"/>
<organism evidence="2 3">
    <name type="scientific">Pacificibacter marinus</name>
    <dbReference type="NCBI Taxonomy" id="658057"/>
    <lineage>
        <taxon>Bacteria</taxon>
        <taxon>Pseudomonadati</taxon>
        <taxon>Pseudomonadota</taxon>
        <taxon>Alphaproteobacteria</taxon>
        <taxon>Rhodobacterales</taxon>
        <taxon>Roseobacteraceae</taxon>
        <taxon>Pacificibacter</taxon>
    </lineage>
</organism>
<feature type="chain" id="PRO_5011006193" description="Bacterial extracellular solute-binding protein" evidence="1">
    <location>
        <begin position="21"/>
        <end position="370"/>
    </location>
</feature>
<reference evidence="2 3" key="1">
    <citation type="submission" date="2017-03" db="EMBL/GenBank/DDBJ databases">
        <authorList>
            <person name="Afonso C.L."/>
            <person name="Miller P.J."/>
            <person name="Scott M.A."/>
            <person name="Spackman E."/>
            <person name="Goraichik I."/>
            <person name="Dimitrov K.M."/>
            <person name="Suarez D.L."/>
            <person name="Swayne D.E."/>
        </authorList>
    </citation>
    <scope>NUCLEOTIDE SEQUENCE [LARGE SCALE GENOMIC DNA]</scope>
    <source>
        <strain evidence="2 3">CECT 7971</strain>
    </source>
</reference>
<evidence type="ECO:0000313" key="2">
    <source>
        <dbReference type="EMBL" id="SLN46750.1"/>
    </source>
</evidence>
<dbReference type="Gene3D" id="3.40.190.10">
    <property type="entry name" value="Periplasmic binding protein-like II"/>
    <property type="match status" value="2"/>
</dbReference>
<name>A0A1Y5SWL4_9RHOB</name>
<feature type="signal peptide" evidence="1">
    <location>
        <begin position="1"/>
        <end position="20"/>
    </location>
</feature>
<dbReference type="SUPFAM" id="SSF53850">
    <property type="entry name" value="Periplasmic binding protein-like II"/>
    <property type="match status" value="1"/>
</dbReference>
<keyword evidence="1" id="KW-0732">Signal</keyword>
<dbReference type="PANTHER" id="PTHR42779:SF1">
    <property type="entry name" value="PROTEIN YNJB"/>
    <property type="match status" value="1"/>
</dbReference>
<protein>
    <recommendedName>
        <fullName evidence="4">Bacterial extracellular solute-binding protein</fullName>
    </recommendedName>
</protein>
<dbReference type="InterPro" id="IPR006059">
    <property type="entry name" value="SBP"/>
</dbReference>
<keyword evidence="3" id="KW-1185">Reference proteome</keyword>